<feature type="compositionally biased region" description="Basic and acidic residues" evidence="1">
    <location>
        <begin position="179"/>
        <end position="188"/>
    </location>
</feature>
<dbReference type="AlphaFoldDB" id="A0A2P5XZI5"/>
<dbReference type="OrthoDB" id="1937287at2759"/>
<feature type="region of interest" description="Disordered" evidence="1">
    <location>
        <begin position="42"/>
        <end position="61"/>
    </location>
</feature>
<dbReference type="Proteomes" id="UP000239757">
    <property type="component" value="Unassembled WGS sequence"/>
</dbReference>
<proteinExistence type="predicted"/>
<evidence type="ECO:0000256" key="1">
    <source>
        <dbReference type="SAM" id="MobiDB-lite"/>
    </source>
</evidence>
<evidence type="ECO:0000313" key="3">
    <source>
        <dbReference type="Proteomes" id="UP000239757"/>
    </source>
</evidence>
<protein>
    <submittedName>
        <fullName evidence="2">Uncharacterized protein</fullName>
    </submittedName>
</protein>
<dbReference type="EMBL" id="KZ663960">
    <property type="protein sequence ID" value="PPS08765.1"/>
    <property type="molecule type" value="Genomic_DNA"/>
</dbReference>
<sequence length="436" mass="49848">MLSKFISVLETRFQNTETSLKNQQASIQGLEPEIGQLSKLISERPQGSLPNKEGVVEPEPKPRQETVVRKGQGEVDNNKNKMVNVEYKPRVPYPNATRKDRLDEQFALSQMPNTMKILKELLANKQKLEEASHVELNAEISLWEAHEPLSNNSKGFIHEERRLQIEGLDEWQTHKSRTHDKPKLRQDELDTSPNQLKVRDKVLFDAADPHLSLPHRMKKSLLRYSAFFHSIDTGVGISHTGMGEANEARHGRTTWPCEPTRLRLARQLSVPEFRTALGLYTKEFKEDNDLDALTHHMHFSPSKCWHTLAPNAASYNPSRSKASVLPPSLSMRMIERRRGTYPPQYRLAQSTEEDAYEDIPDDDPLQHEDPPAQPPTPSCLVHAVTSYANISERLTRFEQQCFQQFDNIDATLQQICQHLHISSPVPPREPSSDEDV</sequence>
<name>A0A2P5XZI5_GOSBA</name>
<feature type="region of interest" description="Disordered" evidence="1">
    <location>
        <begin position="168"/>
        <end position="190"/>
    </location>
</feature>
<feature type="region of interest" description="Disordered" evidence="1">
    <location>
        <begin position="335"/>
        <end position="378"/>
    </location>
</feature>
<accession>A0A2P5XZI5</accession>
<feature type="compositionally biased region" description="Acidic residues" evidence="1">
    <location>
        <begin position="351"/>
        <end position="363"/>
    </location>
</feature>
<gene>
    <name evidence="2" type="ORF">GOBAR_AA11879</name>
</gene>
<reference evidence="2 3" key="1">
    <citation type="submission" date="2015-01" db="EMBL/GenBank/DDBJ databases">
        <title>Genome of allotetraploid Gossypium barbadense reveals genomic plasticity and fiber elongation in cotton evolution.</title>
        <authorList>
            <person name="Chen X."/>
            <person name="Liu X."/>
            <person name="Zhao B."/>
            <person name="Zheng H."/>
            <person name="Hu Y."/>
            <person name="Lu G."/>
            <person name="Yang C."/>
            <person name="Chen J."/>
            <person name="Shan C."/>
            <person name="Zhang L."/>
            <person name="Zhou Y."/>
            <person name="Wang L."/>
            <person name="Guo W."/>
            <person name="Bai Y."/>
            <person name="Ruan J."/>
            <person name="Shangguan X."/>
            <person name="Mao Y."/>
            <person name="Jiang J."/>
            <person name="Zhu Y."/>
            <person name="Lei J."/>
            <person name="Kang H."/>
            <person name="Chen S."/>
            <person name="He X."/>
            <person name="Wang R."/>
            <person name="Wang Y."/>
            <person name="Chen J."/>
            <person name="Wang L."/>
            <person name="Yu S."/>
            <person name="Wang B."/>
            <person name="Wei J."/>
            <person name="Song S."/>
            <person name="Lu X."/>
            <person name="Gao Z."/>
            <person name="Gu W."/>
            <person name="Deng X."/>
            <person name="Ma D."/>
            <person name="Wang S."/>
            <person name="Liang W."/>
            <person name="Fang L."/>
            <person name="Cai C."/>
            <person name="Zhu X."/>
            <person name="Zhou B."/>
            <person name="Zhang Y."/>
            <person name="Chen Z."/>
            <person name="Xu S."/>
            <person name="Zhu R."/>
            <person name="Wang S."/>
            <person name="Zhang T."/>
            <person name="Zhao G."/>
        </authorList>
    </citation>
    <scope>NUCLEOTIDE SEQUENCE [LARGE SCALE GENOMIC DNA]</scope>
    <source>
        <strain evidence="3">cv. Xinhai21</strain>
        <tissue evidence="2">Leaf</tissue>
    </source>
</reference>
<organism evidence="2 3">
    <name type="scientific">Gossypium barbadense</name>
    <name type="common">Sea Island cotton</name>
    <name type="synonym">Hibiscus barbadensis</name>
    <dbReference type="NCBI Taxonomy" id="3634"/>
    <lineage>
        <taxon>Eukaryota</taxon>
        <taxon>Viridiplantae</taxon>
        <taxon>Streptophyta</taxon>
        <taxon>Embryophyta</taxon>
        <taxon>Tracheophyta</taxon>
        <taxon>Spermatophyta</taxon>
        <taxon>Magnoliopsida</taxon>
        <taxon>eudicotyledons</taxon>
        <taxon>Gunneridae</taxon>
        <taxon>Pentapetalae</taxon>
        <taxon>rosids</taxon>
        <taxon>malvids</taxon>
        <taxon>Malvales</taxon>
        <taxon>Malvaceae</taxon>
        <taxon>Malvoideae</taxon>
        <taxon>Gossypium</taxon>
    </lineage>
</organism>
<evidence type="ECO:0000313" key="2">
    <source>
        <dbReference type="EMBL" id="PPS08765.1"/>
    </source>
</evidence>